<protein>
    <submittedName>
        <fullName evidence="1">Arylsulfatase</fullName>
        <ecNumber evidence="1">3.1.6.1</ecNumber>
    </submittedName>
</protein>
<accession>W6R4U5</accession>
<dbReference type="eggNOG" id="COG3119">
    <property type="taxonomic scope" value="Bacteria"/>
</dbReference>
<dbReference type="PATRIC" id="fig|348824.6.peg.717"/>
<dbReference type="EMBL" id="HG916852">
    <property type="protein sequence ID" value="CDM56342.1"/>
    <property type="molecule type" value="Genomic_DNA"/>
</dbReference>
<reference evidence="1" key="1">
    <citation type="submission" date="2013-11" db="EMBL/GenBank/DDBJ databases">
        <title>Draft genome sequence of the broad-host-range Rhizobium sp. LPU83 strain, a member of the low-genetic diversity Oregon-like Rhizobium sp. group.</title>
        <authorList>
            <person name="Wibberg D."/>
            <person name="Puehler A."/>
            <person name="Schlueter A."/>
        </authorList>
    </citation>
    <scope>NUCLEOTIDE SEQUENCE [LARGE SCALE GENOMIC DNA]</scope>
    <source>
        <strain evidence="1">LPU83</strain>
    </source>
</reference>
<dbReference type="HOGENOM" id="CLU_952731_0_0_5"/>
<dbReference type="AlphaFoldDB" id="W6R4U5"/>
<keyword evidence="2" id="KW-1185">Reference proteome</keyword>
<dbReference type="GO" id="GO:0004065">
    <property type="term" value="F:arylsulfatase activity"/>
    <property type="evidence" value="ECO:0007669"/>
    <property type="project" value="UniProtKB-EC"/>
</dbReference>
<dbReference type="InterPro" id="IPR017850">
    <property type="entry name" value="Alkaline_phosphatase_core_sf"/>
</dbReference>
<gene>
    <name evidence="1" type="ORF">LPU83_0662</name>
</gene>
<keyword evidence="1" id="KW-0378">Hydrolase</keyword>
<dbReference type="Proteomes" id="UP000019443">
    <property type="component" value="Chromosome"/>
</dbReference>
<dbReference type="SUPFAM" id="SSF53649">
    <property type="entry name" value="Alkaline phosphatase-like"/>
    <property type="match status" value="1"/>
</dbReference>
<evidence type="ECO:0000313" key="1">
    <source>
        <dbReference type="EMBL" id="CDM56342.1"/>
    </source>
</evidence>
<dbReference type="Gene3D" id="3.30.1120.10">
    <property type="match status" value="1"/>
</dbReference>
<proteinExistence type="predicted"/>
<dbReference type="KEGG" id="rhl:LPU83_0662"/>
<evidence type="ECO:0000313" key="2">
    <source>
        <dbReference type="Proteomes" id="UP000019443"/>
    </source>
</evidence>
<name>W6R4U5_9HYPH</name>
<sequence>MAYTWTKGAKDMPSARKTQYFEMLGNRAIYHDGWIASTTPPAGPWLMGLGTLPDVIDGYNWELYNLNDDYSQFNDLAAKEPDKLRDMQQLFLVEAAKYQVLPLDNSVAARLLAPRPSATAGRNEFVYTSELSGLPAASAPSPLNRSYTLTADVEVPEGGGDGMLATLGGRFGGYGLYLIKGKPVFTYNLLALERFRWAGEQALTPGKHTVAFDFTYDGPGFGKGGRGVLSVDGSKVAERSIPHTIPFLMTIDESFDVGVDTRTSVDDEDYQVPFRFTGMLDKVTVKVGPPQL</sequence>
<dbReference type="EC" id="3.1.6.1" evidence="1"/>
<organism evidence="1 2">
    <name type="scientific">Rhizobium favelukesii</name>
    <dbReference type="NCBI Taxonomy" id="348824"/>
    <lineage>
        <taxon>Bacteria</taxon>
        <taxon>Pseudomonadati</taxon>
        <taxon>Pseudomonadota</taxon>
        <taxon>Alphaproteobacteria</taxon>
        <taxon>Hyphomicrobiales</taxon>
        <taxon>Rhizobiaceae</taxon>
        <taxon>Rhizobium/Agrobacterium group</taxon>
        <taxon>Rhizobium</taxon>
    </lineage>
</organism>